<dbReference type="InterPro" id="IPR014729">
    <property type="entry name" value="Rossmann-like_a/b/a_fold"/>
</dbReference>
<dbReference type="GO" id="GO:1902600">
    <property type="term" value="P:proton transmembrane transport"/>
    <property type="evidence" value="ECO:0007669"/>
    <property type="project" value="InterPro"/>
</dbReference>
<evidence type="ECO:0000313" key="10">
    <source>
        <dbReference type="Proteomes" id="UP000599391"/>
    </source>
</evidence>
<feature type="transmembrane region" description="Helical" evidence="6">
    <location>
        <begin position="113"/>
        <end position="134"/>
    </location>
</feature>
<feature type="transmembrane region" description="Helical" evidence="6">
    <location>
        <begin position="284"/>
        <end position="303"/>
    </location>
</feature>
<evidence type="ECO:0000256" key="4">
    <source>
        <dbReference type="ARBA" id="ARBA00022989"/>
    </source>
</evidence>
<feature type="transmembrane region" description="Helical" evidence="6">
    <location>
        <begin position="309"/>
        <end position="332"/>
    </location>
</feature>
<keyword evidence="3 6" id="KW-0812">Transmembrane</keyword>
<dbReference type="PRINTS" id="PR01438">
    <property type="entry name" value="UNVRSLSTRESS"/>
</dbReference>
<keyword evidence="10" id="KW-1185">Reference proteome</keyword>
<evidence type="ECO:0000256" key="5">
    <source>
        <dbReference type="ARBA" id="ARBA00023136"/>
    </source>
</evidence>
<dbReference type="RefSeq" id="WP_214442169.1">
    <property type="nucleotide sequence ID" value="NZ_JAECZB010000102.1"/>
</dbReference>
<protein>
    <submittedName>
        <fullName evidence="9">Cation:proton antiporter</fullName>
    </submittedName>
</protein>
<feature type="transmembrane region" description="Helical" evidence="6">
    <location>
        <begin position="155"/>
        <end position="174"/>
    </location>
</feature>
<gene>
    <name evidence="9" type="ORF">I8751_27230</name>
</gene>
<dbReference type="PANTHER" id="PTHR31102:SF1">
    <property type="entry name" value="CATION_H+ EXCHANGER DOMAIN-CONTAINING PROTEIN"/>
    <property type="match status" value="1"/>
</dbReference>
<dbReference type="InterPro" id="IPR038770">
    <property type="entry name" value="Na+/solute_symporter_sf"/>
</dbReference>
<dbReference type="PANTHER" id="PTHR31102">
    <property type="match status" value="1"/>
</dbReference>
<feature type="transmembrane region" description="Helical" evidence="6">
    <location>
        <begin position="194"/>
        <end position="218"/>
    </location>
</feature>
<dbReference type="GO" id="GO:0015297">
    <property type="term" value="F:antiporter activity"/>
    <property type="evidence" value="ECO:0007669"/>
    <property type="project" value="InterPro"/>
</dbReference>
<evidence type="ECO:0000256" key="2">
    <source>
        <dbReference type="ARBA" id="ARBA00008791"/>
    </source>
</evidence>
<feature type="transmembrane region" description="Helical" evidence="6">
    <location>
        <begin position="375"/>
        <end position="395"/>
    </location>
</feature>
<comment type="subcellular location">
    <subcellularLocation>
        <location evidence="1">Membrane</location>
        <topology evidence="1">Multi-pass membrane protein</topology>
    </subcellularLocation>
</comment>
<dbReference type="AlphaFoldDB" id="A0A8J7L8B3"/>
<dbReference type="InterPro" id="IPR006015">
    <property type="entry name" value="Universal_stress_UspA"/>
</dbReference>
<dbReference type="Pfam" id="PF00999">
    <property type="entry name" value="Na_H_Exchanger"/>
    <property type="match status" value="1"/>
</dbReference>
<evidence type="ECO:0000256" key="1">
    <source>
        <dbReference type="ARBA" id="ARBA00004141"/>
    </source>
</evidence>
<feature type="domain" description="UspA" evidence="7">
    <location>
        <begin position="421"/>
        <end position="535"/>
    </location>
</feature>
<dbReference type="GO" id="GO:0016020">
    <property type="term" value="C:membrane"/>
    <property type="evidence" value="ECO:0007669"/>
    <property type="project" value="UniProtKB-SubCell"/>
</dbReference>
<feature type="domain" description="Cation/H+ exchanger transmembrane" evidence="8">
    <location>
        <begin position="13"/>
        <end position="389"/>
    </location>
</feature>
<evidence type="ECO:0000313" key="9">
    <source>
        <dbReference type="EMBL" id="MBH8555967.1"/>
    </source>
</evidence>
<dbReference type="Proteomes" id="UP000599391">
    <property type="component" value="Unassembled WGS sequence"/>
</dbReference>
<keyword evidence="4 6" id="KW-1133">Transmembrane helix</keyword>
<evidence type="ECO:0000259" key="7">
    <source>
        <dbReference type="Pfam" id="PF00582"/>
    </source>
</evidence>
<name>A0A8J7L8B3_9CYAN</name>
<feature type="transmembrane region" description="Helical" evidence="6">
    <location>
        <begin position="230"/>
        <end position="248"/>
    </location>
</feature>
<comment type="caution">
    <text evidence="9">The sequence shown here is derived from an EMBL/GenBank/DDBJ whole genome shotgun (WGS) entry which is preliminary data.</text>
</comment>
<proteinExistence type="inferred from homology"/>
<evidence type="ECO:0000259" key="8">
    <source>
        <dbReference type="Pfam" id="PF00999"/>
    </source>
</evidence>
<dbReference type="EMBL" id="JAECZB010000102">
    <property type="protein sequence ID" value="MBH8555967.1"/>
    <property type="molecule type" value="Genomic_DNA"/>
</dbReference>
<evidence type="ECO:0000256" key="6">
    <source>
        <dbReference type="SAM" id="Phobius"/>
    </source>
</evidence>
<dbReference type="CDD" id="cd00293">
    <property type="entry name" value="USP-like"/>
    <property type="match status" value="1"/>
</dbReference>
<comment type="similarity">
    <text evidence="2">Belongs to the universal stress protein A family.</text>
</comment>
<dbReference type="Pfam" id="PF00582">
    <property type="entry name" value="Usp"/>
    <property type="match status" value="1"/>
</dbReference>
<dbReference type="Gene3D" id="3.40.50.620">
    <property type="entry name" value="HUPs"/>
    <property type="match status" value="1"/>
</dbReference>
<keyword evidence="5 6" id="KW-0472">Membrane</keyword>
<dbReference type="InterPro" id="IPR006153">
    <property type="entry name" value="Cation/H_exchanger_TM"/>
</dbReference>
<accession>A0A8J7L8B3</accession>
<sequence length="546" mass="58562">MLASVLWVLIIGFFGGQLARRLGAPPLIGMILVGIILGPQVRNVISEDVLGAADELRTLAVMIILMKAGLGLDREKLAQQGSVALRLGFLPAAIEAIAIAFAAMVIFKFDFPIGLLLGCVIGAESPAVIVPGMLRLKSLGWGVTKGIPDAILTGSALSDVLLLLVFSLLLSFLGDGGIEQIVLPGGFTFTALQLLPLQIIMQIFLGVLLGYLAARLLVVVLTKQNWTQNIVQDTVIAASLALFLVIVAHDLPYFSGYLAAMAMGFFLIELDAPLARRLRGGFDSLWIVAEIFLFVLLGATIQLQVLEKILLPGILILAIGLLIGRMLGWYLSTLGSNWNWRERLFLLPGNSAKATVQAAIGAIPLSQGIAGGETILAIAALSILITAPLGAWSTMTFAPKLLTKGEVDPTKVTVSTRTLLLAAVDTSSLATEVLTKVADLARRSNGEAIILHVINTSSQQDIQQIKQQTKQLLSDIKYEFLTITGAVPEEIIRIAEEFHVTAIVMGKRGHQPWEQVLLGSVSQAVLETSHIPVILLENREYDTNSL</sequence>
<dbReference type="Gene3D" id="1.20.1530.20">
    <property type="match status" value="1"/>
</dbReference>
<evidence type="ECO:0000256" key="3">
    <source>
        <dbReference type="ARBA" id="ARBA00022692"/>
    </source>
</evidence>
<reference evidence="9 10" key="1">
    <citation type="journal article" date="2021" name="Int. J. Syst. Evol. Microbiol.">
        <title>Amazonocrinis nigriterrae gen. nov., sp. nov., Atlanticothrix silvestris gen. nov., sp. nov. and Dendronalium phyllosphericum gen. nov., sp. nov., nostocacean cyanobacteria from Brazilian environments.</title>
        <authorList>
            <person name="Alvarenga D.O."/>
            <person name="Andreote A.P.D."/>
            <person name="Branco L.H.Z."/>
            <person name="Delbaje E."/>
            <person name="Cruz R.B."/>
            <person name="Varani A.M."/>
            <person name="Fiore M.F."/>
        </authorList>
    </citation>
    <scope>NUCLEOTIDE SEQUENCE [LARGE SCALE GENOMIC DNA]</scope>
    <source>
        <strain evidence="9 10">CENA357</strain>
    </source>
</reference>
<feature type="transmembrane region" description="Helical" evidence="6">
    <location>
        <begin position="254"/>
        <end position="272"/>
    </location>
</feature>
<feature type="transmembrane region" description="Helical" evidence="6">
    <location>
        <begin position="84"/>
        <end position="107"/>
    </location>
</feature>
<dbReference type="InterPro" id="IPR051843">
    <property type="entry name" value="CPA1_transporter"/>
</dbReference>
<organism evidence="9 10">
    <name type="scientific">Atlanticothrix silvestris CENA357</name>
    <dbReference type="NCBI Taxonomy" id="1725252"/>
    <lineage>
        <taxon>Bacteria</taxon>
        <taxon>Bacillati</taxon>
        <taxon>Cyanobacteriota</taxon>
        <taxon>Cyanophyceae</taxon>
        <taxon>Nostocales</taxon>
        <taxon>Nodulariaceae</taxon>
        <taxon>Atlanticothrix</taxon>
        <taxon>Atlanticothrix silvestris</taxon>
    </lineage>
</organism>
<dbReference type="SUPFAM" id="SSF52402">
    <property type="entry name" value="Adenine nucleotide alpha hydrolases-like"/>
    <property type="match status" value="1"/>
</dbReference>
<dbReference type="InterPro" id="IPR006016">
    <property type="entry name" value="UspA"/>
</dbReference>